<dbReference type="InterPro" id="IPR050953">
    <property type="entry name" value="N4_N6_ade-DNA_methylase"/>
</dbReference>
<reference evidence="9 10" key="1">
    <citation type="submission" date="2016-11" db="EMBL/GenBank/DDBJ databases">
        <title>Tenacibaculum sp. LPB0136, isolated from marine environment.</title>
        <authorList>
            <person name="Kim E."/>
            <person name="Yi H."/>
        </authorList>
    </citation>
    <scope>NUCLEOTIDE SEQUENCE [LARGE SCALE GENOMIC DNA]</scope>
    <source>
        <strain evidence="9 10">LPB0136</strain>
    </source>
</reference>
<gene>
    <name evidence="9" type="ORF">LPB136_01250</name>
</gene>
<dbReference type="SUPFAM" id="SSF53335">
    <property type="entry name" value="S-adenosyl-L-methionine-dependent methyltransferases"/>
    <property type="match status" value="1"/>
</dbReference>
<dbReference type="InterPro" id="IPR011639">
    <property type="entry name" value="MethylTrfase_TaqI-like_dom"/>
</dbReference>
<keyword evidence="2" id="KW-0489">Methyltransferase</keyword>
<dbReference type="GO" id="GO:0032259">
    <property type="term" value="P:methylation"/>
    <property type="evidence" value="ECO:0007669"/>
    <property type="project" value="UniProtKB-KW"/>
</dbReference>
<evidence type="ECO:0000259" key="8">
    <source>
        <dbReference type="Pfam" id="PF07669"/>
    </source>
</evidence>
<dbReference type="PROSITE" id="PS00092">
    <property type="entry name" value="N6_MTASE"/>
    <property type="match status" value="1"/>
</dbReference>
<keyword evidence="4" id="KW-0949">S-adenosyl-L-methionine</keyword>
<proteinExistence type="predicted"/>
<dbReference type="Proteomes" id="UP000181898">
    <property type="component" value="Chromosome"/>
</dbReference>
<dbReference type="CDD" id="cd02440">
    <property type="entry name" value="AdoMet_MTases"/>
    <property type="match status" value="1"/>
</dbReference>
<accession>A0A1L3JG30</accession>
<dbReference type="OrthoDB" id="32195at2"/>
<evidence type="ECO:0000256" key="4">
    <source>
        <dbReference type="ARBA" id="ARBA00022691"/>
    </source>
</evidence>
<evidence type="ECO:0000256" key="6">
    <source>
        <dbReference type="ARBA" id="ARBA00023125"/>
    </source>
</evidence>
<dbReference type="GO" id="GO:0003677">
    <property type="term" value="F:DNA binding"/>
    <property type="evidence" value="ECO:0007669"/>
    <property type="project" value="UniProtKB-KW"/>
</dbReference>
<dbReference type="KEGG" id="ten:LPB136_01250"/>
<comment type="catalytic activity">
    <reaction evidence="7">
        <text>a 2'-deoxyadenosine in DNA + S-adenosyl-L-methionine = an N(6)-methyl-2'-deoxyadenosine in DNA + S-adenosyl-L-homocysteine + H(+)</text>
        <dbReference type="Rhea" id="RHEA:15197"/>
        <dbReference type="Rhea" id="RHEA-COMP:12418"/>
        <dbReference type="Rhea" id="RHEA-COMP:12419"/>
        <dbReference type="ChEBI" id="CHEBI:15378"/>
        <dbReference type="ChEBI" id="CHEBI:57856"/>
        <dbReference type="ChEBI" id="CHEBI:59789"/>
        <dbReference type="ChEBI" id="CHEBI:90615"/>
        <dbReference type="ChEBI" id="CHEBI:90616"/>
        <dbReference type="EC" id="2.1.1.72"/>
    </reaction>
</comment>
<dbReference type="GO" id="GO:0009307">
    <property type="term" value="P:DNA restriction-modification system"/>
    <property type="evidence" value="ECO:0007669"/>
    <property type="project" value="UniProtKB-KW"/>
</dbReference>
<organism evidence="9 10">
    <name type="scientific">Tenacibaculum todarodis</name>
    <dbReference type="NCBI Taxonomy" id="1850252"/>
    <lineage>
        <taxon>Bacteria</taxon>
        <taxon>Pseudomonadati</taxon>
        <taxon>Bacteroidota</taxon>
        <taxon>Flavobacteriia</taxon>
        <taxon>Flavobacteriales</taxon>
        <taxon>Flavobacteriaceae</taxon>
        <taxon>Tenacibaculum</taxon>
    </lineage>
</organism>
<evidence type="ECO:0000256" key="3">
    <source>
        <dbReference type="ARBA" id="ARBA00022679"/>
    </source>
</evidence>
<dbReference type="EMBL" id="CP018155">
    <property type="protein sequence ID" value="APG64076.1"/>
    <property type="molecule type" value="Genomic_DNA"/>
</dbReference>
<dbReference type="AlphaFoldDB" id="A0A1L3JG30"/>
<feature type="domain" description="Type II methyltransferase M.TaqI-like" evidence="8">
    <location>
        <begin position="105"/>
        <end position="235"/>
    </location>
</feature>
<keyword evidence="6" id="KW-0238">DNA-binding</keyword>
<dbReference type="PANTHER" id="PTHR33841:SF6">
    <property type="entry name" value="TYPE II METHYLTRANSFERASE M.HINDII"/>
    <property type="match status" value="1"/>
</dbReference>
<keyword evidence="5" id="KW-0680">Restriction system</keyword>
<dbReference type="Pfam" id="PF07669">
    <property type="entry name" value="Eco57I"/>
    <property type="match status" value="1"/>
</dbReference>
<evidence type="ECO:0000256" key="2">
    <source>
        <dbReference type="ARBA" id="ARBA00022603"/>
    </source>
</evidence>
<sequence length="518" mass="59980">MQTKIEIENNLNTLPSQFADLLGVEYASTVSKEHKKVKGQFFTPTKISNFMGSIASKPTSKNITILDPGCGTAILTCSLIEKIVEFGLNSIELVAYESDIKLFPYTEQSLQNLKKWLKEKNVKFKYTLLASDFIEDMSISLKKHKESFDYIISNPPYFKLSKGDKRVELFQNLVKGQSNIYSFFMAVSVNLLKKDGELIFIVPRSFASGQYFNSFRDYFFSQINLNFVHLFKSRSKTFDRDSVLQELLILKGNKNNSENVTISTSEGLKDLQESKLKEYHISEIIDLKSKAKILHLPTTNYEENVMQLFKSWKNNLIDFNIQISTGRVVSFRSRDLLFETYQNTTIFLTPLYWLHNVTKMSINWPNFIPKKSQYINMTEKSEKLLLPNKNYVFLRRFSSKDDKSRLIAAPYFSHYNKNKLIGVENKLNYIYNLEGELQENEAIGIAALLNSNVFDTYFRTFNGNVNVSATEIRLMPFPPIETIRKVGNQLIEKNDYSEETINKITSQWLTENIELIND</sequence>
<dbReference type="PANTHER" id="PTHR33841">
    <property type="entry name" value="DNA METHYLTRANSFERASE YEEA-RELATED"/>
    <property type="match status" value="1"/>
</dbReference>
<keyword evidence="3" id="KW-0808">Transferase</keyword>
<evidence type="ECO:0000256" key="7">
    <source>
        <dbReference type="ARBA" id="ARBA00047942"/>
    </source>
</evidence>
<dbReference type="InterPro" id="IPR002052">
    <property type="entry name" value="DNA_methylase_N6_adenine_CS"/>
</dbReference>
<keyword evidence="10" id="KW-1185">Reference proteome</keyword>
<protein>
    <recommendedName>
        <fullName evidence="1">site-specific DNA-methyltransferase (adenine-specific)</fullName>
        <ecNumber evidence="1">2.1.1.72</ecNumber>
    </recommendedName>
</protein>
<evidence type="ECO:0000313" key="9">
    <source>
        <dbReference type="EMBL" id="APG64076.1"/>
    </source>
</evidence>
<dbReference type="PRINTS" id="PR00507">
    <property type="entry name" value="N12N6MTFRASE"/>
</dbReference>
<evidence type="ECO:0000256" key="5">
    <source>
        <dbReference type="ARBA" id="ARBA00022747"/>
    </source>
</evidence>
<dbReference type="GO" id="GO:0009007">
    <property type="term" value="F:site-specific DNA-methyltransferase (adenine-specific) activity"/>
    <property type="evidence" value="ECO:0007669"/>
    <property type="project" value="UniProtKB-EC"/>
</dbReference>
<evidence type="ECO:0000313" key="10">
    <source>
        <dbReference type="Proteomes" id="UP000181898"/>
    </source>
</evidence>
<evidence type="ECO:0000256" key="1">
    <source>
        <dbReference type="ARBA" id="ARBA00011900"/>
    </source>
</evidence>
<dbReference type="RefSeq" id="WP_072554399.1">
    <property type="nucleotide sequence ID" value="NZ_CP018155.1"/>
</dbReference>
<dbReference type="Gene3D" id="3.40.50.150">
    <property type="entry name" value="Vaccinia Virus protein VP39"/>
    <property type="match status" value="1"/>
</dbReference>
<dbReference type="EC" id="2.1.1.72" evidence="1"/>
<dbReference type="STRING" id="1850252.LPB136_01250"/>
<dbReference type="InterPro" id="IPR029063">
    <property type="entry name" value="SAM-dependent_MTases_sf"/>
</dbReference>
<dbReference type="REBASE" id="173532">
    <property type="entry name" value="M.Tsp136ORF1250P"/>
</dbReference>
<name>A0A1L3JG30_9FLAO</name>